<dbReference type="EMBL" id="RXHU01000039">
    <property type="protein sequence ID" value="RTE09107.1"/>
    <property type="molecule type" value="Genomic_DNA"/>
</dbReference>
<dbReference type="Pfam" id="PF00107">
    <property type="entry name" value="ADH_zinc_N"/>
    <property type="match status" value="1"/>
</dbReference>
<dbReference type="SMART" id="SM00829">
    <property type="entry name" value="PKS_ER"/>
    <property type="match status" value="1"/>
</dbReference>
<dbReference type="SUPFAM" id="SSF51735">
    <property type="entry name" value="NAD(P)-binding Rossmann-fold domains"/>
    <property type="match status" value="1"/>
</dbReference>
<keyword evidence="3" id="KW-1185">Reference proteome</keyword>
<dbReference type="Pfam" id="PF08240">
    <property type="entry name" value="ADH_N"/>
    <property type="match status" value="1"/>
</dbReference>
<sequence length="331" mass="35146">METFQALMVDRTQNEFKLALQELRLEDLPEGEVTIRVRYSGINYKDALACSPAGRVVRKYPMVPGIDLAGTVTASADPRYRAGDEVLVTSYELGTGHYGGFAAYARVPADWVVPLPQGLTHREAMALGTAGFTAALSIHRLESNGLAPEQGPVLVRGATGGVGSAAVSMLAALGYEVDASTGKSADHAYLRELGAKRIVPREELTPAAPKPLGPEHWAGAVDPVGGEGLAYVLSRLRYGGSVALSGLTGGAEVAATVYPFILRGVNVLGIDSVYCPSALRKQLWERLAGELKPQRLEETVYREVSLAGVADAAKEVLAGKVRGRVLVRHET</sequence>
<dbReference type="Proteomes" id="UP000276128">
    <property type="component" value="Unassembled WGS sequence"/>
</dbReference>
<dbReference type="PANTHER" id="PTHR43677:SF1">
    <property type="entry name" value="ACRYLYL-COA REDUCTASE ACUI-RELATED"/>
    <property type="match status" value="1"/>
</dbReference>
<dbReference type="SUPFAM" id="SSF50129">
    <property type="entry name" value="GroES-like"/>
    <property type="match status" value="1"/>
</dbReference>
<dbReference type="NCBIfam" id="TIGR02823">
    <property type="entry name" value="oxido_YhdH"/>
    <property type="match status" value="1"/>
</dbReference>
<comment type="caution">
    <text evidence="2">The sequence shown here is derived from an EMBL/GenBank/DDBJ whole genome shotgun (WGS) entry which is preliminary data.</text>
</comment>
<dbReference type="GO" id="GO:0043958">
    <property type="term" value="F:acryloyl-CoA reductase (NADH) activity"/>
    <property type="evidence" value="ECO:0007669"/>
    <property type="project" value="UniProtKB-EC"/>
</dbReference>
<dbReference type="Gene3D" id="3.90.180.10">
    <property type="entry name" value="Medium-chain alcohol dehydrogenases, catalytic domain"/>
    <property type="match status" value="1"/>
</dbReference>
<dbReference type="InterPro" id="IPR051397">
    <property type="entry name" value="Zn-ADH-like_protein"/>
</dbReference>
<dbReference type="InterPro" id="IPR013149">
    <property type="entry name" value="ADH-like_C"/>
</dbReference>
<dbReference type="GO" id="GO:0043957">
    <property type="term" value="F:acryloyl-CoA reductase (NADPH) activity"/>
    <property type="evidence" value="ECO:0007669"/>
    <property type="project" value="TreeGrafter"/>
</dbReference>
<dbReference type="OrthoDB" id="9782155at2"/>
<dbReference type="InterPro" id="IPR020843">
    <property type="entry name" value="ER"/>
</dbReference>
<feature type="domain" description="Enoyl reductase (ER)" evidence="1">
    <location>
        <begin position="11"/>
        <end position="327"/>
    </location>
</feature>
<proteinExistence type="predicted"/>
<evidence type="ECO:0000313" key="2">
    <source>
        <dbReference type="EMBL" id="RTE09107.1"/>
    </source>
</evidence>
<protein>
    <submittedName>
        <fullName evidence="2">Acryloyl-CoA reductase</fullName>
        <ecNumber evidence="2">1.3.1.95</ecNumber>
    </submittedName>
</protein>
<dbReference type="InterPro" id="IPR036291">
    <property type="entry name" value="NAD(P)-bd_dom_sf"/>
</dbReference>
<name>A0A3S0BL75_9BACL</name>
<dbReference type="AlphaFoldDB" id="A0A3S0BL75"/>
<dbReference type="InterPro" id="IPR014188">
    <property type="entry name" value="Acrylyl-CoA_reductase_AcuI"/>
</dbReference>
<accession>A0A3S0BL75</accession>
<dbReference type="InterPro" id="IPR011032">
    <property type="entry name" value="GroES-like_sf"/>
</dbReference>
<evidence type="ECO:0000313" key="3">
    <source>
        <dbReference type="Proteomes" id="UP000276128"/>
    </source>
</evidence>
<dbReference type="Gene3D" id="3.40.50.720">
    <property type="entry name" value="NAD(P)-binding Rossmann-like Domain"/>
    <property type="match status" value="1"/>
</dbReference>
<keyword evidence="2" id="KW-0560">Oxidoreductase</keyword>
<gene>
    <name evidence="2" type="ORF">EJQ19_14155</name>
</gene>
<evidence type="ECO:0000259" key="1">
    <source>
        <dbReference type="SMART" id="SM00829"/>
    </source>
</evidence>
<dbReference type="PANTHER" id="PTHR43677">
    <property type="entry name" value="SHORT-CHAIN DEHYDROGENASE/REDUCTASE"/>
    <property type="match status" value="1"/>
</dbReference>
<reference evidence="2 3" key="1">
    <citation type="submission" date="2018-12" db="EMBL/GenBank/DDBJ databases">
        <title>Bacillus ochoae sp. nov., Paenibacillus whitsoniae sp. nov., Paenibacillus spiritus sp. nov. Isolated from the Mars Exploration Rover during spacecraft assembly.</title>
        <authorList>
            <person name="Seuylemezian A."/>
            <person name="Vaishampayan P."/>
        </authorList>
    </citation>
    <scope>NUCLEOTIDE SEQUENCE [LARGE SCALE GENOMIC DNA]</scope>
    <source>
        <strain evidence="2 3">MER 54</strain>
    </source>
</reference>
<dbReference type="RefSeq" id="WP_126141883.1">
    <property type="nucleotide sequence ID" value="NZ_RXHU01000039.1"/>
</dbReference>
<organism evidence="2 3">
    <name type="scientific">Paenibacillus whitsoniae</name>
    <dbReference type="NCBI Taxonomy" id="2496558"/>
    <lineage>
        <taxon>Bacteria</taxon>
        <taxon>Bacillati</taxon>
        <taxon>Bacillota</taxon>
        <taxon>Bacilli</taxon>
        <taxon>Bacillales</taxon>
        <taxon>Paenibacillaceae</taxon>
        <taxon>Paenibacillus</taxon>
    </lineage>
</organism>
<dbReference type="EC" id="1.3.1.95" evidence="2"/>
<dbReference type="InterPro" id="IPR013154">
    <property type="entry name" value="ADH-like_N"/>
</dbReference>